<dbReference type="KEGG" id="vg:26633373"/>
<dbReference type="GeneID" id="26633373"/>
<evidence type="ECO:0000313" key="2">
    <source>
        <dbReference type="Proteomes" id="UP000204602"/>
    </source>
</evidence>
<sequence length="117" mass="13761">MNGVGSKQQPNLKAEFRDLVSNMINSNRTSHHTYTIHRLLSLGLLIDFTFHYVESDQKDWVRIELDLKQDGKVRFTINTESQYGQVEDEESKEVLAQFLEHFDVGYARVQKRKGFIW</sequence>
<evidence type="ECO:0000313" key="1">
    <source>
        <dbReference type="EMBL" id="ALA13163.1"/>
    </source>
</evidence>
<dbReference type="RefSeq" id="YP_009206882.1">
    <property type="nucleotide sequence ID" value="NC_028890.1"/>
</dbReference>
<keyword evidence="2" id="KW-1185">Reference proteome</keyword>
<accession>A0A0K2D0B5</accession>
<protein>
    <submittedName>
        <fullName evidence="1">Uncharacterized protein</fullName>
    </submittedName>
</protein>
<organism evidence="1 2">
    <name type="scientific">Bacillus phage TsarBomba</name>
    <dbReference type="NCBI Taxonomy" id="1690456"/>
    <lineage>
        <taxon>Viruses</taxon>
        <taxon>Duplodnaviria</taxon>
        <taxon>Heunggongvirae</taxon>
        <taxon>Uroviricota</taxon>
        <taxon>Caudoviricetes</taxon>
        <taxon>Herelleviridae</taxon>
        <taxon>Bastillevirinae</taxon>
        <taxon>Tsarbombavirus</taxon>
        <taxon>Tsarbombavirus tsarbomba</taxon>
    </lineage>
</organism>
<dbReference type="Proteomes" id="UP000204602">
    <property type="component" value="Segment"/>
</dbReference>
<name>A0A0K2D0B5_9CAUD</name>
<dbReference type="OrthoDB" id="15649at10239"/>
<reference evidence="1 2" key="1">
    <citation type="journal article" date="2015" name="Genome Announc.">
        <title>Complete Genome Sequence of Bacillus cereus Group Phage TsarBomba.</title>
        <authorList>
            <person name="Erill I."/>
            <person name="Caruso S.M."/>
        </authorList>
    </citation>
    <scope>NUCLEOTIDE SEQUENCE [LARGE SCALE GENOMIC DNA]</scope>
</reference>
<gene>
    <name evidence="1" type="ORF">TSARBOMBA_47</name>
</gene>
<dbReference type="EMBL" id="KT224359">
    <property type="protein sequence ID" value="ALA13163.1"/>
    <property type="molecule type" value="Genomic_DNA"/>
</dbReference>
<proteinExistence type="predicted"/>